<accession>A0ABN8D1C7</accession>
<comment type="caution">
    <text evidence="1">The sequence shown here is derived from an EMBL/GenBank/DDBJ whole genome shotgun (WGS) entry which is preliminary data.</text>
</comment>
<reference evidence="1 2" key="1">
    <citation type="submission" date="2021-11" db="EMBL/GenBank/DDBJ databases">
        <authorList>
            <person name="Islam A."/>
            <person name="Islam S."/>
            <person name="Flora M.S."/>
            <person name="Rahman M."/>
            <person name="Ziaur R.M."/>
            <person name="Epstein J.H."/>
            <person name="Hassan M."/>
            <person name="Klassen M."/>
            <person name="Woodard K."/>
            <person name="Webb A."/>
            <person name="Webby R.J."/>
            <person name="El Zowalaty M.E."/>
        </authorList>
    </citation>
    <scope>NUCLEOTIDE SEQUENCE [LARGE SCALE GENOMIC DNA]</scope>
    <source>
        <strain evidence="1">Pbs1</strain>
    </source>
</reference>
<gene>
    <name evidence="1" type="ORF">PBS001_LOCUS5756</name>
</gene>
<sequence>MSEMASRDTDVLFTCGDLQPVIQLFCAFSKEKSAACNPLGVGSYRANGIVYEMAAQSHYKHAESLLEALDGDKKELITFEYALHGVIDSTPLSQGNETCGMKLLLSYVTNNGNLELLDKSCVDEMPPFNMTLSLEDQYYMMSTDDVYNVFYGMSLYGSLPA</sequence>
<proteinExistence type="predicted"/>
<keyword evidence="2" id="KW-1185">Reference proteome</keyword>
<evidence type="ECO:0000313" key="2">
    <source>
        <dbReference type="Proteomes" id="UP001158986"/>
    </source>
</evidence>
<dbReference type="Proteomes" id="UP001158986">
    <property type="component" value="Unassembled WGS sequence"/>
</dbReference>
<dbReference type="EMBL" id="CAKLCB010000285">
    <property type="protein sequence ID" value="CAH0519223.1"/>
    <property type="molecule type" value="Genomic_DNA"/>
</dbReference>
<evidence type="ECO:0000313" key="1">
    <source>
        <dbReference type="EMBL" id="CAH0519223.1"/>
    </source>
</evidence>
<protein>
    <submittedName>
        <fullName evidence="1">Uncharacterized protein</fullName>
    </submittedName>
</protein>
<organism evidence="1 2">
    <name type="scientific">Peronospora belbahrii</name>
    <dbReference type="NCBI Taxonomy" id="622444"/>
    <lineage>
        <taxon>Eukaryota</taxon>
        <taxon>Sar</taxon>
        <taxon>Stramenopiles</taxon>
        <taxon>Oomycota</taxon>
        <taxon>Peronosporomycetes</taxon>
        <taxon>Peronosporales</taxon>
        <taxon>Peronosporaceae</taxon>
        <taxon>Peronospora</taxon>
    </lineage>
</organism>
<name>A0ABN8D1C7_9STRA</name>